<evidence type="ECO:0000256" key="1">
    <source>
        <dbReference type="ARBA" id="ARBA00022741"/>
    </source>
</evidence>
<dbReference type="EMBL" id="JBANAX010000050">
    <property type="protein sequence ID" value="KAL1224575.1"/>
    <property type="molecule type" value="Genomic_DNA"/>
</dbReference>
<keyword evidence="4" id="KW-0648">Protein biosynthesis</keyword>
<organism evidence="4 5">
    <name type="scientific">Cardamine amara subsp. amara</name>
    <dbReference type="NCBI Taxonomy" id="228776"/>
    <lineage>
        <taxon>Eukaryota</taxon>
        <taxon>Viridiplantae</taxon>
        <taxon>Streptophyta</taxon>
        <taxon>Embryophyta</taxon>
        <taxon>Tracheophyta</taxon>
        <taxon>Spermatophyta</taxon>
        <taxon>Magnoliopsida</taxon>
        <taxon>eudicotyledons</taxon>
        <taxon>Gunneridae</taxon>
        <taxon>Pentapetalae</taxon>
        <taxon>rosids</taxon>
        <taxon>malvids</taxon>
        <taxon>Brassicales</taxon>
        <taxon>Brassicaceae</taxon>
        <taxon>Cardamineae</taxon>
        <taxon>Cardamine</taxon>
    </lineage>
</organism>
<keyword evidence="2" id="KW-0342">GTP-binding</keyword>
<dbReference type="FunFam" id="3.40.50.300:FF:001202">
    <property type="entry name" value="Translation elongation factor EF-1 subunit alpha"/>
    <property type="match status" value="1"/>
</dbReference>
<dbReference type="InterPro" id="IPR027417">
    <property type="entry name" value="P-loop_NTPase"/>
</dbReference>
<sequence>MDLEAELRALQLDSGDENIGVVKAEEDLKESVPVPAKEEAEANKKRHLNMVLIGHVDAGKSTIGGHILLLTGQVDERQIQKYEKEAKENSRESWYMAYIMDTDEEERVKGITIDVGRANFETQSTRFTILDAPGHKNYVSKMISGASQADIGVLVISARKGEFETGYEKGGQTREHVQLAKTLGVSKLIVVVNKMDDPTVNWSKDRYNEIEKKLTPFLKSSGYNTKKDVVFLPIYLV</sequence>
<keyword evidence="4" id="KW-0251">Elongation factor</keyword>
<evidence type="ECO:0000259" key="3">
    <source>
        <dbReference type="PROSITE" id="PS51722"/>
    </source>
</evidence>
<dbReference type="SUPFAM" id="SSF52540">
    <property type="entry name" value="P-loop containing nucleoside triphosphate hydrolases"/>
    <property type="match status" value="1"/>
</dbReference>
<dbReference type="CDD" id="cd01883">
    <property type="entry name" value="EF1_alpha"/>
    <property type="match status" value="1"/>
</dbReference>
<feature type="domain" description="Tr-type G" evidence="3">
    <location>
        <begin position="45"/>
        <end position="237"/>
    </location>
</feature>
<dbReference type="PROSITE" id="PS00301">
    <property type="entry name" value="G_TR_1"/>
    <property type="match status" value="1"/>
</dbReference>
<dbReference type="Gene3D" id="3.40.50.300">
    <property type="entry name" value="P-loop containing nucleotide triphosphate hydrolases"/>
    <property type="match status" value="1"/>
</dbReference>
<proteinExistence type="predicted"/>
<dbReference type="GO" id="GO:0005525">
    <property type="term" value="F:GTP binding"/>
    <property type="evidence" value="ECO:0007669"/>
    <property type="project" value="UniProtKB-KW"/>
</dbReference>
<accession>A0ABD1C564</accession>
<reference evidence="4 5" key="1">
    <citation type="submission" date="2024-04" db="EMBL/GenBank/DDBJ databases">
        <title>Genome assembly C_amara_ONT_v2.</title>
        <authorList>
            <person name="Yant L."/>
            <person name="Moore C."/>
            <person name="Slenker M."/>
        </authorList>
    </citation>
    <scope>NUCLEOTIDE SEQUENCE [LARGE SCALE GENOMIC DNA]</scope>
    <source>
        <tissue evidence="4">Leaf</tissue>
    </source>
</reference>
<name>A0ABD1C564_CARAN</name>
<gene>
    <name evidence="4" type="ORF">V5N11_000906</name>
</gene>
<keyword evidence="5" id="KW-1185">Reference proteome</keyword>
<dbReference type="AlphaFoldDB" id="A0ABD1C564"/>
<evidence type="ECO:0000256" key="2">
    <source>
        <dbReference type="ARBA" id="ARBA00023134"/>
    </source>
</evidence>
<keyword evidence="1" id="KW-0547">Nucleotide-binding</keyword>
<dbReference type="Proteomes" id="UP001558713">
    <property type="component" value="Unassembled WGS sequence"/>
</dbReference>
<comment type="caution">
    <text evidence="4">The sequence shown here is derived from an EMBL/GenBank/DDBJ whole genome shotgun (WGS) entry which is preliminary data.</text>
</comment>
<dbReference type="PRINTS" id="PR00315">
    <property type="entry name" value="ELONGATNFCT"/>
</dbReference>
<evidence type="ECO:0000313" key="4">
    <source>
        <dbReference type="EMBL" id="KAL1224575.1"/>
    </source>
</evidence>
<protein>
    <submittedName>
        <fullName evidence="4">Elongation factor 1-alpha C</fullName>
    </submittedName>
</protein>
<dbReference type="Pfam" id="PF00009">
    <property type="entry name" value="GTP_EFTU"/>
    <property type="match status" value="1"/>
</dbReference>
<evidence type="ECO:0000313" key="5">
    <source>
        <dbReference type="Proteomes" id="UP001558713"/>
    </source>
</evidence>
<dbReference type="PROSITE" id="PS51722">
    <property type="entry name" value="G_TR_2"/>
    <property type="match status" value="1"/>
</dbReference>
<dbReference type="InterPro" id="IPR050100">
    <property type="entry name" value="TRAFAC_GTPase_members"/>
</dbReference>
<dbReference type="GO" id="GO:0003746">
    <property type="term" value="F:translation elongation factor activity"/>
    <property type="evidence" value="ECO:0007669"/>
    <property type="project" value="UniProtKB-KW"/>
</dbReference>
<dbReference type="InterPro" id="IPR000795">
    <property type="entry name" value="T_Tr_GTP-bd_dom"/>
</dbReference>
<dbReference type="PANTHER" id="PTHR23115">
    <property type="entry name" value="TRANSLATION FACTOR"/>
    <property type="match status" value="1"/>
</dbReference>
<dbReference type="InterPro" id="IPR031157">
    <property type="entry name" value="G_TR_CS"/>
</dbReference>